<keyword evidence="2" id="KW-0378">Hydrolase</keyword>
<organism evidence="3 4">
    <name type="scientific">Poseidonibacter parvus</name>
    <dbReference type="NCBI Taxonomy" id="1850254"/>
    <lineage>
        <taxon>Bacteria</taxon>
        <taxon>Pseudomonadati</taxon>
        <taxon>Campylobacterota</taxon>
        <taxon>Epsilonproteobacteria</taxon>
        <taxon>Campylobacterales</taxon>
        <taxon>Arcobacteraceae</taxon>
        <taxon>Poseidonibacter</taxon>
    </lineage>
</organism>
<evidence type="ECO:0000313" key="4">
    <source>
        <dbReference type="Proteomes" id="UP000186074"/>
    </source>
</evidence>
<dbReference type="RefSeq" id="WP_076085424.1">
    <property type="nucleotide sequence ID" value="NZ_CP019070.1"/>
</dbReference>
<keyword evidence="2" id="KW-0203">Cytokinin biosynthesis</keyword>
<dbReference type="KEGG" id="alp:LPB137_05370"/>
<dbReference type="Gene3D" id="3.40.50.450">
    <property type="match status" value="1"/>
</dbReference>
<dbReference type="STRING" id="1850254.LPB137_05370"/>
<reference evidence="3 4" key="1">
    <citation type="submission" date="2017-01" db="EMBL/GenBank/DDBJ databases">
        <title>Genome sequencing of Arcobacter sp. LPB0137.</title>
        <authorList>
            <person name="Lee G.-W."/>
            <person name="Yi H."/>
        </authorList>
    </citation>
    <scope>NUCLEOTIDE SEQUENCE [LARGE SCALE GENOMIC DNA]</scope>
    <source>
        <strain evidence="3 4">LPB0137</strain>
    </source>
</reference>
<comment type="catalytic activity">
    <reaction evidence="1">
        <text>AMP + H2O = D-ribose 5-phosphate + adenine</text>
        <dbReference type="Rhea" id="RHEA:20129"/>
        <dbReference type="ChEBI" id="CHEBI:15377"/>
        <dbReference type="ChEBI" id="CHEBI:16708"/>
        <dbReference type="ChEBI" id="CHEBI:78346"/>
        <dbReference type="ChEBI" id="CHEBI:456215"/>
        <dbReference type="EC" id="3.2.2.4"/>
    </reaction>
</comment>
<protein>
    <recommendedName>
        <fullName evidence="2">Cytokinin riboside 5'-monophosphate phosphoribohydrolase</fullName>
        <ecNumber evidence="2">3.2.2.n1</ecNumber>
    </recommendedName>
</protein>
<dbReference type="InterPro" id="IPR005269">
    <property type="entry name" value="LOG"/>
</dbReference>
<evidence type="ECO:0000256" key="2">
    <source>
        <dbReference type="RuleBase" id="RU363015"/>
    </source>
</evidence>
<dbReference type="GO" id="GO:0009691">
    <property type="term" value="P:cytokinin biosynthetic process"/>
    <property type="evidence" value="ECO:0007669"/>
    <property type="project" value="UniProtKB-UniRule"/>
</dbReference>
<dbReference type="EMBL" id="CP019070">
    <property type="protein sequence ID" value="APW65319.1"/>
    <property type="molecule type" value="Genomic_DNA"/>
</dbReference>
<comment type="similarity">
    <text evidence="2">Belongs to the LOG family.</text>
</comment>
<proteinExistence type="inferred from homology"/>
<dbReference type="OrthoDB" id="9801098at2"/>
<dbReference type="GO" id="GO:0008714">
    <property type="term" value="F:AMP nucleosidase activity"/>
    <property type="evidence" value="ECO:0007669"/>
    <property type="project" value="UniProtKB-EC"/>
</dbReference>
<dbReference type="AlphaFoldDB" id="A0A1P8KL99"/>
<dbReference type="NCBIfam" id="TIGR00730">
    <property type="entry name" value="Rossman fold protein, TIGR00730 family"/>
    <property type="match status" value="1"/>
</dbReference>
<dbReference type="SUPFAM" id="SSF102405">
    <property type="entry name" value="MCP/YpsA-like"/>
    <property type="match status" value="1"/>
</dbReference>
<dbReference type="PANTHER" id="PTHR43393:SF2">
    <property type="entry name" value="CYTOKININ RIBOSIDE 5'-MONOPHOSPHATE PHOSPHORIBOHYDROLASE"/>
    <property type="match status" value="1"/>
</dbReference>
<dbReference type="InterPro" id="IPR052341">
    <property type="entry name" value="LOG_family_nucleotidases"/>
</dbReference>
<dbReference type="GO" id="GO:0005829">
    <property type="term" value="C:cytosol"/>
    <property type="evidence" value="ECO:0007669"/>
    <property type="project" value="TreeGrafter"/>
</dbReference>
<dbReference type="EC" id="3.2.2.n1" evidence="2"/>
<dbReference type="PANTHER" id="PTHR43393">
    <property type="entry name" value="CYTOKININ RIBOSIDE 5'-MONOPHOSPHATE PHOSPHORIBOHYDROLASE"/>
    <property type="match status" value="1"/>
</dbReference>
<keyword evidence="4" id="KW-1185">Reference proteome</keyword>
<dbReference type="Proteomes" id="UP000186074">
    <property type="component" value="Chromosome"/>
</dbReference>
<name>A0A1P8KL99_9BACT</name>
<evidence type="ECO:0000256" key="1">
    <source>
        <dbReference type="ARBA" id="ARBA00000274"/>
    </source>
</evidence>
<accession>A0A1P8KL99</accession>
<evidence type="ECO:0000313" key="3">
    <source>
        <dbReference type="EMBL" id="APW65319.1"/>
    </source>
</evidence>
<dbReference type="InterPro" id="IPR031100">
    <property type="entry name" value="LOG_fam"/>
</dbReference>
<dbReference type="Pfam" id="PF03641">
    <property type="entry name" value="Lysine_decarbox"/>
    <property type="match status" value="1"/>
</dbReference>
<sequence length="207" mass="23669">MKKDQILDNKKILKDFKDAEKILKDLKNNVTIFGSARTKDVDIYAKLAQKLSKKLAKNDINIITGGGSGIMGAANKGAFKIKNIESIGLNITLPKEQTPNPYTTRSMTFNYFFSRKYMLVKYSKAIVVFPGGFGTLDELFEVLTLVQTGKLNRLKIYLVGYDYWKYLIKFFEKSLCANNMIQKEDLEIMTLTDDIKLIEKQILKLIK</sequence>
<gene>
    <name evidence="3" type="ORF">LPB137_05370</name>
</gene>